<organism evidence="2">
    <name type="scientific">Phenylobacterium glaciei</name>
    <dbReference type="NCBI Taxonomy" id="2803784"/>
    <lineage>
        <taxon>Bacteria</taxon>
        <taxon>Pseudomonadati</taxon>
        <taxon>Pseudomonadota</taxon>
        <taxon>Alphaproteobacteria</taxon>
        <taxon>Caulobacterales</taxon>
        <taxon>Caulobacteraceae</taxon>
        <taxon>Phenylobacterium</taxon>
    </lineage>
</organism>
<name>A0A974P4B5_9CAUL</name>
<gene>
    <name evidence="2" type="ORF">JKL49_01910</name>
</gene>
<proteinExistence type="predicted"/>
<dbReference type="AlphaFoldDB" id="A0A974P4B5"/>
<evidence type="ECO:0000256" key="1">
    <source>
        <dbReference type="SAM" id="MobiDB-lite"/>
    </source>
</evidence>
<dbReference type="EMBL" id="CP068570">
    <property type="protein sequence ID" value="QQZ50428.1"/>
    <property type="molecule type" value="Genomic_DNA"/>
</dbReference>
<reference evidence="2" key="1">
    <citation type="submission" date="2021-01" db="EMBL/GenBank/DDBJ databases">
        <title>Genome sequence of Phenylobacterium sp. 20VBR1 isolated from a valley glaceir, Ny-Alesund, Svalbard.</title>
        <authorList>
            <person name="Thomas F.A."/>
            <person name="Krishnan K.P."/>
            <person name="Sinha R.K."/>
        </authorList>
    </citation>
    <scope>NUCLEOTIDE SEQUENCE</scope>
    <source>
        <strain evidence="2">20VBR1</strain>
    </source>
</reference>
<accession>A0A974P4B5</accession>
<feature type="compositionally biased region" description="Basic residues" evidence="1">
    <location>
        <begin position="119"/>
        <end position="138"/>
    </location>
</feature>
<sequence>MFAGMLVEGAPDWDEKVQAIGVEGDFSFLAFPQGSGRVRLYGSYGLDQRRRFAGPDGAQAFLEAFRMECSPTMSTWPTPGRSVRCCPISTTTPGPTRPSRRARCWWGRRWLERPDHRPGPLHHLSRRPHRHRHPQGGG</sequence>
<feature type="region of interest" description="Disordered" evidence="1">
    <location>
        <begin position="116"/>
        <end position="138"/>
    </location>
</feature>
<evidence type="ECO:0000313" key="2">
    <source>
        <dbReference type="EMBL" id="QQZ50428.1"/>
    </source>
</evidence>
<protein>
    <submittedName>
        <fullName evidence="2">Uncharacterized protein</fullName>
    </submittedName>
</protein>